<evidence type="ECO:0000259" key="2">
    <source>
        <dbReference type="PROSITE" id="PS51083"/>
    </source>
</evidence>
<name>A0A023BD08_GRENI</name>
<dbReference type="EMBL" id="AFNH02000086">
    <property type="protein sequence ID" value="EZG85644.1"/>
    <property type="molecule type" value="Genomic_DNA"/>
</dbReference>
<sequence>MLCECKESDGNYTCPRCARDYCSLNCYKRFHELCFQAAKKELDQEALRNHKIKNPQPFKKQLKEIHRKLEKADEQFAGEPDPIFTEERLMALADKISQKGSLDFEDFTPQELQYFNPTEIMPQWRPWWESDTADEIPKHPMSSTHVCCAESTTFSTAMVYDLMYAITVYCCISRFVIGDWECLGEPLLETLMSSSCVFDVPRTFQFTSPLEWTWEWLGEVHADDRANRRGYRTSKFWISLYESSAGTGDDIARDDVVVEDGPQLLEVPPSQDGSRGSDLDLLKRALEDMVVVCGDLGKCRTVFCHLQKLLKKEYKSLGGGTGGEPSKRYRGLMQRLRLWQSIVDNHQPSIQGNINAGLRSIFCGNTF</sequence>
<dbReference type="GO" id="GO:0008270">
    <property type="term" value="F:zinc ion binding"/>
    <property type="evidence" value="ECO:0007669"/>
    <property type="project" value="UniProtKB-UniRule"/>
</dbReference>
<dbReference type="AlphaFoldDB" id="A0A023BD08"/>
<keyword evidence="1" id="KW-0479">Metal-binding</keyword>
<dbReference type="InterPro" id="IPR039646">
    <property type="entry name" value="ZNHIT2"/>
</dbReference>
<keyword evidence="4" id="KW-1185">Reference proteome</keyword>
<accession>A0A023BD08</accession>
<dbReference type="RefSeq" id="XP_011128823.1">
    <property type="nucleotide sequence ID" value="XM_011130521.1"/>
</dbReference>
<dbReference type="PANTHER" id="PTHR15555:SF0">
    <property type="entry name" value="ZINC FINGER HIT DOMAIN-CONTAINING PROTEIN 2"/>
    <property type="match status" value="1"/>
</dbReference>
<dbReference type="PANTHER" id="PTHR15555">
    <property type="entry name" value="ZINC FINGER HIT DOMAIN CONTAINING PROTEIN 2 PROTEIN FON -RELATED"/>
    <property type="match status" value="1"/>
</dbReference>
<dbReference type="Proteomes" id="UP000019763">
    <property type="component" value="Unassembled WGS sequence"/>
</dbReference>
<evidence type="ECO:0000313" key="3">
    <source>
        <dbReference type="EMBL" id="EZG85644.1"/>
    </source>
</evidence>
<dbReference type="VEuPathDB" id="CryptoDB:GNI_011630"/>
<dbReference type="InterPro" id="IPR007529">
    <property type="entry name" value="Znf_HIT"/>
</dbReference>
<feature type="domain" description="HIT-type" evidence="2">
    <location>
        <begin position="1"/>
        <end position="34"/>
    </location>
</feature>
<gene>
    <name evidence="3" type="ORF">GNI_011630</name>
</gene>
<keyword evidence="1" id="KW-0863">Zinc-finger</keyword>
<dbReference type="SUPFAM" id="SSF144232">
    <property type="entry name" value="HIT/MYND zinc finger-like"/>
    <property type="match status" value="1"/>
</dbReference>
<dbReference type="Gene3D" id="3.30.60.190">
    <property type="match status" value="1"/>
</dbReference>
<reference evidence="3" key="1">
    <citation type="submission" date="2013-12" db="EMBL/GenBank/DDBJ databases">
        <authorList>
            <person name="Omoto C.K."/>
            <person name="Sibley D."/>
            <person name="Venepally P."/>
            <person name="Hadjithomas M."/>
            <person name="Karamycheva S."/>
            <person name="Brunk B."/>
            <person name="Roos D."/>
            <person name="Caler E."/>
            <person name="Lorenzi H."/>
        </authorList>
    </citation>
    <scope>NUCLEOTIDE SEQUENCE</scope>
</reference>
<proteinExistence type="predicted"/>
<dbReference type="OrthoDB" id="295085at2759"/>
<dbReference type="Pfam" id="PF04438">
    <property type="entry name" value="zf-HIT"/>
    <property type="match status" value="1"/>
</dbReference>
<evidence type="ECO:0000256" key="1">
    <source>
        <dbReference type="PROSITE-ProRule" id="PRU00453"/>
    </source>
</evidence>
<dbReference type="CDD" id="cd23024">
    <property type="entry name" value="zf-HIT_ZNHIT2-3"/>
    <property type="match status" value="1"/>
</dbReference>
<dbReference type="GeneID" id="22910687"/>
<dbReference type="PROSITE" id="PS51083">
    <property type="entry name" value="ZF_HIT"/>
    <property type="match status" value="1"/>
</dbReference>
<organism evidence="3 4">
    <name type="scientific">Gregarina niphandrodes</name>
    <name type="common">Septate eugregarine</name>
    <dbReference type="NCBI Taxonomy" id="110365"/>
    <lineage>
        <taxon>Eukaryota</taxon>
        <taxon>Sar</taxon>
        <taxon>Alveolata</taxon>
        <taxon>Apicomplexa</taxon>
        <taxon>Conoidasida</taxon>
        <taxon>Gregarinasina</taxon>
        <taxon>Eugregarinorida</taxon>
        <taxon>Gregarinidae</taxon>
        <taxon>Gregarina</taxon>
    </lineage>
</organism>
<evidence type="ECO:0000313" key="4">
    <source>
        <dbReference type="Proteomes" id="UP000019763"/>
    </source>
</evidence>
<protein>
    <submittedName>
        <fullName evidence="3">HIT zinc finger protein</fullName>
    </submittedName>
</protein>
<keyword evidence="1" id="KW-0862">Zinc</keyword>
<comment type="caution">
    <text evidence="3">The sequence shown here is derived from an EMBL/GenBank/DDBJ whole genome shotgun (WGS) entry which is preliminary data.</text>
</comment>